<gene>
    <name evidence="3" type="ORF">SAMN05216352_103210</name>
</gene>
<dbReference type="SUPFAM" id="SSF51735">
    <property type="entry name" value="NAD(P)-binding Rossmann-fold domains"/>
    <property type="match status" value="1"/>
</dbReference>
<dbReference type="NCBIfam" id="NF009466">
    <property type="entry name" value="PRK12826.1-2"/>
    <property type="match status" value="1"/>
</dbReference>
<dbReference type="EMBL" id="FNDU01000003">
    <property type="protein sequence ID" value="SDH88969.1"/>
    <property type="molecule type" value="Genomic_DNA"/>
</dbReference>
<reference evidence="3 4" key="1">
    <citation type="submission" date="2016-10" db="EMBL/GenBank/DDBJ databases">
        <authorList>
            <person name="de Groot N.N."/>
        </authorList>
    </citation>
    <scope>NUCLEOTIDE SEQUENCE [LARGE SCALE GENOMIC DNA]</scope>
    <source>
        <strain evidence="4">P4B,CCM 7963,CECT 7998,DSM 25260,IBRC-M 10614,KCTC 13821</strain>
    </source>
</reference>
<dbReference type="GO" id="GO:0008206">
    <property type="term" value="P:bile acid metabolic process"/>
    <property type="evidence" value="ECO:0007669"/>
    <property type="project" value="UniProtKB-ARBA"/>
</dbReference>
<keyword evidence="4" id="KW-1185">Reference proteome</keyword>
<accession>A0A1G8G3P3</accession>
<dbReference type="PRINTS" id="PR00081">
    <property type="entry name" value="GDHRDH"/>
</dbReference>
<sequence>MRLQGKNAVVTGAASGIGKAAAIRMAEEGASVLLCDKNVIEGEGAAKRIQADGGTALFIETDVTDEDSVRQSLQYAFKQWGAIDILFNNAGVSGKEKKLHEISAEEWDQVINTNLKGVFLGIKSVVPFMLDQGKGTIINTSSVLGFKGKKRTGPYNAAKGGLVTLTKNAALEYGRYGIRVNAIGPGVIDTPIIDAWRKDEKKWQIISSANALGRIGKPEEVAEAVLFLACDEASFITGETLMVDGGGLTF</sequence>
<dbReference type="Gene3D" id="3.40.50.720">
    <property type="entry name" value="NAD(P)-binding Rossmann-like Domain"/>
    <property type="match status" value="1"/>
</dbReference>
<proteinExistence type="inferred from homology"/>
<dbReference type="PROSITE" id="PS00061">
    <property type="entry name" value="ADH_SHORT"/>
    <property type="match status" value="1"/>
</dbReference>
<organism evidence="3 4">
    <name type="scientific">Alteribacillus bidgolensis</name>
    <dbReference type="NCBI Taxonomy" id="930129"/>
    <lineage>
        <taxon>Bacteria</taxon>
        <taxon>Bacillati</taxon>
        <taxon>Bacillota</taxon>
        <taxon>Bacilli</taxon>
        <taxon>Bacillales</taxon>
        <taxon>Bacillaceae</taxon>
        <taxon>Alteribacillus</taxon>
    </lineage>
</organism>
<evidence type="ECO:0000313" key="4">
    <source>
        <dbReference type="Proteomes" id="UP000199017"/>
    </source>
</evidence>
<dbReference type="InterPro" id="IPR020904">
    <property type="entry name" value="Sc_DH/Rdtase_CS"/>
</dbReference>
<dbReference type="PANTHER" id="PTHR24321:SF8">
    <property type="entry name" value="ESTRADIOL 17-BETA-DEHYDROGENASE 8-RELATED"/>
    <property type="match status" value="1"/>
</dbReference>
<dbReference type="InterPro" id="IPR002347">
    <property type="entry name" value="SDR_fam"/>
</dbReference>
<evidence type="ECO:0000256" key="2">
    <source>
        <dbReference type="ARBA" id="ARBA00023002"/>
    </source>
</evidence>
<dbReference type="PRINTS" id="PR00080">
    <property type="entry name" value="SDRFAMILY"/>
</dbReference>
<dbReference type="AlphaFoldDB" id="A0A1G8G3P3"/>
<dbReference type="RefSeq" id="WP_091582665.1">
    <property type="nucleotide sequence ID" value="NZ_FNDU01000003.1"/>
</dbReference>
<dbReference type="CDD" id="cd05233">
    <property type="entry name" value="SDR_c"/>
    <property type="match status" value="1"/>
</dbReference>
<protein>
    <submittedName>
        <fullName evidence="3">NAD(P)-dependent dehydrogenase, short-chain alcohol dehydrogenase family</fullName>
    </submittedName>
</protein>
<comment type="similarity">
    <text evidence="1">Belongs to the short-chain dehydrogenases/reductases (SDR) family.</text>
</comment>
<dbReference type="FunFam" id="3.40.50.720:FF:000084">
    <property type="entry name" value="Short-chain dehydrogenase reductase"/>
    <property type="match status" value="1"/>
</dbReference>
<dbReference type="STRING" id="930129.SAMN05216352_103210"/>
<evidence type="ECO:0000256" key="1">
    <source>
        <dbReference type="ARBA" id="ARBA00006484"/>
    </source>
</evidence>
<dbReference type="Proteomes" id="UP000199017">
    <property type="component" value="Unassembled WGS sequence"/>
</dbReference>
<dbReference type="PANTHER" id="PTHR24321">
    <property type="entry name" value="DEHYDROGENASES, SHORT CHAIN"/>
    <property type="match status" value="1"/>
</dbReference>
<dbReference type="Pfam" id="PF13561">
    <property type="entry name" value="adh_short_C2"/>
    <property type="match status" value="1"/>
</dbReference>
<dbReference type="NCBIfam" id="NF005559">
    <property type="entry name" value="PRK07231.1"/>
    <property type="match status" value="1"/>
</dbReference>
<keyword evidence="2" id="KW-0560">Oxidoreductase</keyword>
<dbReference type="OrthoDB" id="306388at2"/>
<dbReference type="InterPro" id="IPR036291">
    <property type="entry name" value="NAD(P)-bd_dom_sf"/>
</dbReference>
<dbReference type="GO" id="GO:0016491">
    <property type="term" value="F:oxidoreductase activity"/>
    <property type="evidence" value="ECO:0007669"/>
    <property type="project" value="UniProtKB-KW"/>
</dbReference>
<name>A0A1G8G3P3_9BACI</name>
<evidence type="ECO:0000313" key="3">
    <source>
        <dbReference type="EMBL" id="SDH88969.1"/>
    </source>
</evidence>